<comment type="caution">
    <text evidence="2">The sequence shown here is derived from an EMBL/GenBank/DDBJ whole genome shotgun (WGS) entry which is preliminary data.</text>
</comment>
<dbReference type="RefSeq" id="WP_190441069.1">
    <property type="nucleotide sequence ID" value="NZ_JAMPKM010000016.1"/>
</dbReference>
<feature type="transmembrane region" description="Helical" evidence="1">
    <location>
        <begin position="77"/>
        <end position="93"/>
    </location>
</feature>
<keyword evidence="1" id="KW-1133">Transmembrane helix</keyword>
<dbReference type="EMBL" id="JAMPKM010000016">
    <property type="protein sequence ID" value="MEP0819774.1"/>
    <property type="molecule type" value="Genomic_DNA"/>
</dbReference>
<accession>A0ABV0JDB2</accession>
<keyword evidence="3" id="KW-1185">Reference proteome</keyword>
<feature type="transmembrane region" description="Helical" evidence="1">
    <location>
        <begin position="133"/>
        <end position="157"/>
    </location>
</feature>
<name>A0ABV0JDB2_9CYAN</name>
<evidence type="ECO:0000313" key="2">
    <source>
        <dbReference type="EMBL" id="MEP0819774.1"/>
    </source>
</evidence>
<keyword evidence="1" id="KW-0812">Transmembrane</keyword>
<organism evidence="2 3">
    <name type="scientific">Trichocoleus desertorum GB2-A4</name>
    <dbReference type="NCBI Taxonomy" id="2933944"/>
    <lineage>
        <taxon>Bacteria</taxon>
        <taxon>Bacillati</taxon>
        <taxon>Cyanobacteriota</taxon>
        <taxon>Cyanophyceae</taxon>
        <taxon>Leptolyngbyales</taxon>
        <taxon>Trichocoleusaceae</taxon>
        <taxon>Trichocoleus</taxon>
    </lineage>
</organism>
<feature type="transmembrane region" description="Helical" evidence="1">
    <location>
        <begin position="47"/>
        <end position="71"/>
    </location>
</feature>
<protein>
    <submittedName>
        <fullName evidence="2">Uncharacterized protein</fullName>
    </submittedName>
</protein>
<sequence length="168" mass="18744">MAVNNGLVITLFILVVTSLAIAYVFGVKAQRLPFSAEIGFSEQQVSFLRWWVKLALVVGVLLPIALCVQSWGQPASLMFWGSYLLVVAVQLISERVFSQWLVPSVVVPIGFCYTAFRLWQLMNGVTQLSLSRLAWVGFGSIALFWTANLVMLMAIAIPTIYKRQSLQE</sequence>
<reference evidence="2 3" key="1">
    <citation type="submission" date="2022-04" db="EMBL/GenBank/DDBJ databases">
        <title>Positive selection, recombination, and allopatry shape intraspecific diversity of widespread and dominant cyanobacteria.</title>
        <authorList>
            <person name="Wei J."/>
            <person name="Shu W."/>
            <person name="Hu C."/>
        </authorList>
    </citation>
    <scope>NUCLEOTIDE SEQUENCE [LARGE SCALE GENOMIC DNA]</scope>
    <source>
        <strain evidence="2 3">GB2-A4</strain>
    </source>
</reference>
<gene>
    <name evidence="2" type="ORF">NC998_21985</name>
</gene>
<feature type="transmembrane region" description="Helical" evidence="1">
    <location>
        <begin position="100"/>
        <end position="121"/>
    </location>
</feature>
<keyword evidence="1" id="KW-0472">Membrane</keyword>
<evidence type="ECO:0000313" key="3">
    <source>
        <dbReference type="Proteomes" id="UP001464891"/>
    </source>
</evidence>
<proteinExistence type="predicted"/>
<feature type="transmembrane region" description="Helical" evidence="1">
    <location>
        <begin position="6"/>
        <end position="26"/>
    </location>
</feature>
<evidence type="ECO:0000256" key="1">
    <source>
        <dbReference type="SAM" id="Phobius"/>
    </source>
</evidence>
<dbReference type="Proteomes" id="UP001464891">
    <property type="component" value="Unassembled WGS sequence"/>
</dbReference>